<dbReference type="RefSeq" id="WP_167181197.1">
    <property type="nucleotide sequence ID" value="NZ_JAAONZ010000001.1"/>
</dbReference>
<dbReference type="SUPFAM" id="SSF55804">
    <property type="entry name" value="Phoshotransferase/anion transport protein"/>
    <property type="match status" value="1"/>
</dbReference>
<dbReference type="GO" id="GO:0030295">
    <property type="term" value="F:protein kinase activator activity"/>
    <property type="evidence" value="ECO:0007669"/>
    <property type="project" value="TreeGrafter"/>
</dbReference>
<dbReference type="InterPro" id="IPR051541">
    <property type="entry name" value="PTS_SugarTrans_NitroReg"/>
</dbReference>
<dbReference type="Pfam" id="PF00359">
    <property type="entry name" value="PTS_EIIA_2"/>
    <property type="match status" value="1"/>
</dbReference>
<dbReference type="AlphaFoldDB" id="A0A9E5MJP8"/>
<feature type="domain" description="PTS EIIA type-2" evidence="1">
    <location>
        <begin position="5"/>
        <end position="150"/>
    </location>
</feature>
<dbReference type="InterPro" id="IPR016152">
    <property type="entry name" value="PTrfase/Anion_transptr"/>
</dbReference>
<sequence>MEVQSFLSQHRTRCGVEASSKKRALQILSELIAEDQPTLSADEIFLNLTARERLGSTGLGGGIAIPHCRINNCATTVGALIQLQTPIDYEAIDSKPVDLLFALIVPEEAHDEHLQTLATIAEQLSQPGYLQSLRSAKDSESLFQAAISQAVTQ</sequence>
<accession>A0A9E5MJP8</accession>
<organism evidence="2 3">
    <name type="scientific">Pseudomaricurvus hydrocarbonicus</name>
    <dbReference type="NCBI Taxonomy" id="1470433"/>
    <lineage>
        <taxon>Bacteria</taxon>
        <taxon>Pseudomonadati</taxon>
        <taxon>Pseudomonadota</taxon>
        <taxon>Gammaproteobacteria</taxon>
        <taxon>Cellvibrionales</taxon>
        <taxon>Cellvibrionaceae</taxon>
        <taxon>Pseudomaricurvus</taxon>
    </lineage>
</organism>
<dbReference type="NCBIfam" id="TIGR01419">
    <property type="entry name" value="nitro_reg_IIA"/>
    <property type="match status" value="1"/>
</dbReference>
<keyword evidence="3" id="KW-1185">Reference proteome</keyword>
<dbReference type="InterPro" id="IPR006320">
    <property type="entry name" value="PTS_Nitro_regul"/>
</dbReference>
<evidence type="ECO:0000313" key="2">
    <source>
        <dbReference type="EMBL" id="NHO64312.1"/>
    </source>
</evidence>
<dbReference type="CDD" id="cd00211">
    <property type="entry name" value="PTS_IIA_fru"/>
    <property type="match status" value="1"/>
</dbReference>
<evidence type="ECO:0000313" key="3">
    <source>
        <dbReference type="Proteomes" id="UP000787472"/>
    </source>
</evidence>
<gene>
    <name evidence="2" type="primary">ptsN</name>
    <name evidence="2" type="ORF">G8770_01965</name>
</gene>
<reference evidence="2" key="1">
    <citation type="submission" date="2020-03" db="EMBL/GenBank/DDBJ databases">
        <authorList>
            <person name="Guo F."/>
        </authorList>
    </citation>
    <scope>NUCLEOTIDE SEQUENCE</scope>
    <source>
        <strain evidence="2">JCM 30134</strain>
    </source>
</reference>
<dbReference type="GO" id="GO:0009401">
    <property type="term" value="P:phosphoenolpyruvate-dependent sugar phosphotransferase system"/>
    <property type="evidence" value="ECO:0007669"/>
    <property type="project" value="InterPro"/>
</dbReference>
<dbReference type="GO" id="GO:0008982">
    <property type="term" value="F:protein-N(PI)-phosphohistidine-sugar phosphotransferase activity"/>
    <property type="evidence" value="ECO:0007669"/>
    <property type="project" value="InterPro"/>
</dbReference>
<dbReference type="PANTHER" id="PTHR47738">
    <property type="entry name" value="PTS SYSTEM FRUCTOSE-LIKE EIIA COMPONENT-RELATED"/>
    <property type="match status" value="1"/>
</dbReference>
<dbReference type="PROSITE" id="PS51094">
    <property type="entry name" value="PTS_EIIA_TYPE_2"/>
    <property type="match status" value="1"/>
</dbReference>
<proteinExistence type="predicted"/>
<dbReference type="InterPro" id="IPR002178">
    <property type="entry name" value="PTS_EIIA_type-2_dom"/>
</dbReference>
<comment type="caution">
    <text evidence="2">The sequence shown here is derived from an EMBL/GenBank/DDBJ whole genome shotgun (WGS) entry which is preliminary data.</text>
</comment>
<name>A0A9E5MJP8_9GAMM</name>
<protein>
    <submittedName>
        <fullName evidence="2">PTS IIA-like nitrogen regulatory protein PtsN</fullName>
    </submittedName>
</protein>
<dbReference type="Proteomes" id="UP000787472">
    <property type="component" value="Unassembled WGS sequence"/>
</dbReference>
<dbReference type="PANTHER" id="PTHR47738:SF1">
    <property type="entry name" value="NITROGEN REGULATORY PROTEIN"/>
    <property type="match status" value="1"/>
</dbReference>
<dbReference type="EMBL" id="JAAONZ010000001">
    <property type="protein sequence ID" value="NHO64312.1"/>
    <property type="molecule type" value="Genomic_DNA"/>
</dbReference>
<dbReference type="Gene3D" id="3.40.930.10">
    <property type="entry name" value="Mannitol-specific EII, Chain A"/>
    <property type="match status" value="1"/>
</dbReference>
<evidence type="ECO:0000259" key="1">
    <source>
        <dbReference type="PROSITE" id="PS51094"/>
    </source>
</evidence>